<feature type="domain" description="AMP-binding enzyme C-terminal" evidence="4">
    <location>
        <begin position="459"/>
        <end position="538"/>
    </location>
</feature>
<evidence type="ECO:0000259" key="4">
    <source>
        <dbReference type="Pfam" id="PF13193"/>
    </source>
</evidence>
<dbReference type="Gene3D" id="3.40.50.12780">
    <property type="entry name" value="N-terminal domain of ligase-like"/>
    <property type="match status" value="1"/>
</dbReference>
<feature type="domain" description="AMP-dependent synthetase/ligase" evidence="3">
    <location>
        <begin position="34"/>
        <end position="401"/>
    </location>
</feature>
<protein>
    <recommendedName>
        <fullName evidence="7">4-coumarate--CoA ligase</fullName>
    </recommendedName>
</protein>
<evidence type="ECO:0000259" key="3">
    <source>
        <dbReference type="Pfam" id="PF00501"/>
    </source>
</evidence>
<comment type="caution">
    <text evidence="5">The sequence shown here is derived from an EMBL/GenBank/DDBJ whole genome shotgun (WGS) entry which is preliminary data.</text>
</comment>
<evidence type="ECO:0008006" key="7">
    <source>
        <dbReference type="Google" id="ProtNLM"/>
    </source>
</evidence>
<organism evidence="5 6">
    <name type="scientific">Rhodotorula paludigena</name>
    <dbReference type="NCBI Taxonomy" id="86838"/>
    <lineage>
        <taxon>Eukaryota</taxon>
        <taxon>Fungi</taxon>
        <taxon>Dikarya</taxon>
        <taxon>Basidiomycota</taxon>
        <taxon>Pucciniomycotina</taxon>
        <taxon>Microbotryomycetes</taxon>
        <taxon>Sporidiobolales</taxon>
        <taxon>Sporidiobolaceae</taxon>
        <taxon>Rhodotorula</taxon>
    </lineage>
</organism>
<evidence type="ECO:0000256" key="2">
    <source>
        <dbReference type="ARBA" id="ARBA00022598"/>
    </source>
</evidence>
<dbReference type="InterPro" id="IPR025110">
    <property type="entry name" value="AMP-bd_C"/>
</dbReference>
<dbReference type="SUPFAM" id="SSF56801">
    <property type="entry name" value="Acetyl-CoA synthetase-like"/>
    <property type="match status" value="1"/>
</dbReference>
<dbReference type="InterPro" id="IPR045851">
    <property type="entry name" value="AMP-bd_C_sf"/>
</dbReference>
<comment type="similarity">
    <text evidence="1">Belongs to the ATP-dependent AMP-binding enzyme family.</text>
</comment>
<dbReference type="PROSITE" id="PS00455">
    <property type="entry name" value="AMP_BINDING"/>
    <property type="match status" value="1"/>
</dbReference>
<dbReference type="EMBL" id="BQKY01000011">
    <property type="protein sequence ID" value="GJN92354.1"/>
    <property type="molecule type" value="Genomic_DNA"/>
</dbReference>
<proteinExistence type="inferred from homology"/>
<dbReference type="PANTHER" id="PTHR24096">
    <property type="entry name" value="LONG-CHAIN-FATTY-ACID--COA LIGASE"/>
    <property type="match status" value="1"/>
</dbReference>
<dbReference type="InterPro" id="IPR020845">
    <property type="entry name" value="AMP-binding_CS"/>
</dbReference>
<dbReference type="PANTHER" id="PTHR24096:SF149">
    <property type="entry name" value="AMP-BINDING DOMAIN-CONTAINING PROTEIN-RELATED"/>
    <property type="match status" value="1"/>
</dbReference>
<reference evidence="5 6" key="1">
    <citation type="submission" date="2021-12" db="EMBL/GenBank/DDBJ databases">
        <title>High titer production of polyol ester of fatty acids by Rhodotorula paludigena BS15 towards product separation-free biomass refinery.</title>
        <authorList>
            <person name="Mano J."/>
            <person name="Ono H."/>
            <person name="Tanaka T."/>
            <person name="Naito K."/>
            <person name="Sushida H."/>
            <person name="Ike M."/>
            <person name="Tokuyasu K."/>
            <person name="Kitaoka M."/>
        </authorList>
    </citation>
    <scope>NUCLEOTIDE SEQUENCE [LARGE SCALE GENOMIC DNA]</scope>
    <source>
        <strain evidence="5 6">BS15</strain>
    </source>
</reference>
<gene>
    <name evidence="5" type="ORF">Rhopal_005384-T1</name>
</gene>
<name>A0AAV5GR09_9BASI</name>
<sequence>MTVFTSPYPTVRPEQQHSGGVFDFTLTSANPHFRPEKVALVDALTGKQLTYGELAKESLRFADGLTRVAKLQRGQSVLLFSPNSILYPVFLFAGQAAGLVVSTANSSYLPDELAHAIHLADAGIVLASADALDVAQKACKEAKLPTDRVYVVPGADGKLPSPLPHGMKSYETLRGSDSFKPVVPSLEQAKKDLAYLPFSSGTTGKAKGVALSAHNITTCVLQTRSQGGLFSQVDTVLSVLPMYHIFGLVVMLHLTFYNGGTCVVLPKFDLVKALESVQKFKCTTALVVPPIALALAKHPIVDKFDLTSLRYILCGAAPLSADLEKALYDRLKGRTRVFQGLGMTETTSVAMLPPDNKGKPGYVGQLLSTMEARLVSPEGEDVPPGQAGELWLRGPNILLAYHKNKKATRETLTSDGWLMTGDVCERDDEGFYRVVERTKDLIKYKGFQVAPAEYARVLVEGVLLTCPLVADCAVIGVYSEEQATELPRAYIVPNPEHAKSPTLLKDVAAYVAEKLAPHKRLRGGVVVLEAIPKSPSGKILRKDLRVLAAQEKQGKAKL</sequence>
<dbReference type="CDD" id="cd05911">
    <property type="entry name" value="Firefly_Luc_like"/>
    <property type="match status" value="1"/>
</dbReference>
<evidence type="ECO:0000313" key="6">
    <source>
        <dbReference type="Proteomes" id="UP001342314"/>
    </source>
</evidence>
<dbReference type="AlphaFoldDB" id="A0AAV5GR09"/>
<keyword evidence="2" id="KW-0436">Ligase</keyword>
<dbReference type="Pfam" id="PF00501">
    <property type="entry name" value="AMP-binding"/>
    <property type="match status" value="1"/>
</dbReference>
<evidence type="ECO:0000313" key="5">
    <source>
        <dbReference type="EMBL" id="GJN92354.1"/>
    </source>
</evidence>
<dbReference type="Gene3D" id="3.30.300.30">
    <property type="match status" value="1"/>
</dbReference>
<dbReference type="GO" id="GO:0016405">
    <property type="term" value="F:CoA-ligase activity"/>
    <property type="evidence" value="ECO:0007669"/>
    <property type="project" value="TreeGrafter"/>
</dbReference>
<dbReference type="InterPro" id="IPR042099">
    <property type="entry name" value="ANL_N_sf"/>
</dbReference>
<dbReference type="Proteomes" id="UP001342314">
    <property type="component" value="Unassembled WGS sequence"/>
</dbReference>
<accession>A0AAV5GR09</accession>
<evidence type="ECO:0000256" key="1">
    <source>
        <dbReference type="ARBA" id="ARBA00006432"/>
    </source>
</evidence>
<keyword evidence="6" id="KW-1185">Reference proteome</keyword>
<dbReference type="InterPro" id="IPR000873">
    <property type="entry name" value="AMP-dep_synth/lig_dom"/>
</dbReference>
<dbReference type="Pfam" id="PF13193">
    <property type="entry name" value="AMP-binding_C"/>
    <property type="match status" value="1"/>
</dbReference>